<feature type="transmembrane region" description="Helical" evidence="1">
    <location>
        <begin position="20"/>
        <end position="40"/>
    </location>
</feature>
<organism evidence="2 3">
    <name type="scientific">Pseudoclavibacter chungangensis</name>
    <dbReference type="NCBI Taxonomy" id="587635"/>
    <lineage>
        <taxon>Bacteria</taxon>
        <taxon>Bacillati</taxon>
        <taxon>Actinomycetota</taxon>
        <taxon>Actinomycetes</taxon>
        <taxon>Micrococcales</taxon>
        <taxon>Microbacteriaceae</taxon>
        <taxon>Pseudoclavibacter</taxon>
    </lineage>
</organism>
<keyword evidence="1" id="KW-1133">Transmembrane helix</keyword>
<keyword evidence="1" id="KW-0472">Membrane</keyword>
<dbReference type="Proteomes" id="UP000467240">
    <property type="component" value="Unassembled WGS sequence"/>
</dbReference>
<dbReference type="EMBL" id="WBJZ01000005">
    <property type="protein sequence ID" value="KAB1659600.1"/>
    <property type="molecule type" value="Genomic_DNA"/>
</dbReference>
<proteinExistence type="predicted"/>
<keyword evidence="3" id="KW-1185">Reference proteome</keyword>
<dbReference type="AlphaFoldDB" id="A0A7J5BZ22"/>
<keyword evidence="1" id="KW-0812">Transmembrane</keyword>
<sequence length="466" mass="49023">MGLRAERRDREGRRRFSNSVLAVIGVLVLLAAGLGAAGALQGPKVRDAAINVQAAIERDGQRLVLEANQAIEPVDPANVRIEPATPADVTSDGGQIVIQFADPLHYATTYHVEVDVRGTSTGASSTLRHDFTTPDIDVRTLVRGDAATPDRIVRTSLAGTTDGAVEFEAPTIQEFAVSGDALVAVTLDDAKLPSVIVATPADGRSEPIAIPEARAIRDLAAAPGETIFGYVVASYGSENLLTGGGRLYIRDLADPSGVSKEVTGIGGAPLDVKNWAFVPGTTSVVVQTVDLQILVVDVVAGGEPLQVGQHSEVRGFLPGTVELVVADPTGSSTIDLTTGEIRQITLPPIDVGPGLYPGAFLMLDEEHFVEQFSRFDTSGEFTSALFLSRPDGIAELYRPPASTSRINAVCLSPNGQFLSVEVVPESGRPDGYTMNPGYTETTTYFVQIADGTSTSGAPGMSPDWCR</sequence>
<evidence type="ECO:0000313" key="2">
    <source>
        <dbReference type="EMBL" id="KAB1659600.1"/>
    </source>
</evidence>
<name>A0A7J5BZ22_9MICO</name>
<dbReference type="SUPFAM" id="SSF75011">
    <property type="entry name" value="3-carboxy-cis,cis-mucoante lactonizing enzyme"/>
    <property type="match status" value="1"/>
</dbReference>
<accession>A0A7J5BZ22</accession>
<evidence type="ECO:0008006" key="4">
    <source>
        <dbReference type="Google" id="ProtNLM"/>
    </source>
</evidence>
<evidence type="ECO:0000313" key="3">
    <source>
        <dbReference type="Proteomes" id="UP000467240"/>
    </source>
</evidence>
<gene>
    <name evidence="2" type="ORF">F8O01_04850</name>
</gene>
<dbReference type="RefSeq" id="WP_158039766.1">
    <property type="nucleotide sequence ID" value="NZ_JACCFV010000001.1"/>
</dbReference>
<reference evidence="2 3" key="1">
    <citation type="submission" date="2019-09" db="EMBL/GenBank/DDBJ databases">
        <title>Phylogeny of genus Pseudoclavibacter and closely related genus.</title>
        <authorList>
            <person name="Li Y."/>
        </authorList>
    </citation>
    <scope>NUCLEOTIDE SEQUENCE [LARGE SCALE GENOMIC DNA]</scope>
    <source>
        <strain evidence="2 3">DSM 23821</strain>
    </source>
</reference>
<comment type="caution">
    <text evidence="2">The sequence shown here is derived from an EMBL/GenBank/DDBJ whole genome shotgun (WGS) entry which is preliminary data.</text>
</comment>
<evidence type="ECO:0000256" key="1">
    <source>
        <dbReference type="SAM" id="Phobius"/>
    </source>
</evidence>
<dbReference type="OrthoDB" id="5057864at2"/>
<protein>
    <recommendedName>
        <fullName evidence="4">SbsA Ig-like domain-containing protein</fullName>
    </recommendedName>
</protein>